<dbReference type="EMBL" id="JADIMI010000067">
    <property type="protein sequence ID" value="MBO8452619.1"/>
    <property type="molecule type" value="Genomic_DNA"/>
</dbReference>
<dbReference type="Gene3D" id="1.25.40.390">
    <property type="match status" value="1"/>
</dbReference>
<evidence type="ECO:0000259" key="8">
    <source>
        <dbReference type="Pfam" id="PF14322"/>
    </source>
</evidence>
<evidence type="ECO:0000259" key="7">
    <source>
        <dbReference type="Pfam" id="PF07980"/>
    </source>
</evidence>
<dbReference type="Pfam" id="PF14322">
    <property type="entry name" value="SusD-like_3"/>
    <property type="match status" value="1"/>
</dbReference>
<sequence>MKTIIKTFLLSLAILPGAVSCISLDTPPYDRETDLTFWDEDPEAALDAVNSCYNTIISMQELLYADSYSDNAYIGLQVGNPNSIGNGSYSTSDDYVEAVWDSRYSGIRLCNELLTNIDRVPDLDPALKNRYIGEVKVIRAFHYFELYSRFGDVPYTEDVISIPESQTIGRTPRATVLANVLGDLDEVIDNEYLPASYDGADKGRITKWAAMAVKARICLFEGDWEQVKDLTSTIMSEGGFSLFNSYPGLFEIANEGNCEVILDRQYMPVSFEHRDQYYILPPSFGGYALLVPLQELVDSYIMLDGRTIEEAGSDYDETRPFLNRDPRLAATITDVSGYYTVAGGTQALDPAKDAIDVQAGATVTGYYFKKYWDYTYRAELYSGLNPIVIRYADILLMNAEAMAELGEFTAETWNATVKPIRQRAGFTDAGALDYQGETGDELIEVIRRERRCEFALEGLRFKDIVRWRIAEDVMNGWCHGMKTGATVGTDNGYKQIEQRTFDPAKHYLWPVPQADRDLNTNLSQNPEW</sequence>
<feature type="chain" id="PRO_5039414412" evidence="6">
    <location>
        <begin position="22"/>
        <end position="528"/>
    </location>
</feature>
<comment type="similarity">
    <text evidence="2">Belongs to the SusD family.</text>
</comment>
<dbReference type="InterPro" id="IPR011990">
    <property type="entry name" value="TPR-like_helical_dom_sf"/>
</dbReference>
<reference evidence="9" key="1">
    <citation type="submission" date="2020-10" db="EMBL/GenBank/DDBJ databases">
        <authorList>
            <person name="Gilroy R."/>
        </authorList>
    </citation>
    <scope>NUCLEOTIDE SEQUENCE</scope>
    <source>
        <strain evidence="9">B1-20833</strain>
    </source>
</reference>
<dbReference type="AlphaFoldDB" id="A0A9D9EZW4"/>
<keyword evidence="5" id="KW-0998">Cell outer membrane</keyword>
<reference evidence="9" key="2">
    <citation type="journal article" date="2021" name="PeerJ">
        <title>Extensive microbial diversity within the chicken gut microbiome revealed by metagenomics and culture.</title>
        <authorList>
            <person name="Gilroy R."/>
            <person name="Ravi A."/>
            <person name="Getino M."/>
            <person name="Pursley I."/>
            <person name="Horton D.L."/>
            <person name="Alikhan N.F."/>
            <person name="Baker D."/>
            <person name="Gharbi K."/>
            <person name="Hall N."/>
            <person name="Watson M."/>
            <person name="Adriaenssens E.M."/>
            <person name="Foster-Nyarko E."/>
            <person name="Jarju S."/>
            <person name="Secka A."/>
            <person name="Antonio M."/>
            <person name="Oren A."/>
            <person name="Chaudhuri R.R."/>
            <person name="La Ragione R."/>
            <person name="Hildebrand F."/>
            <person name="Pallen M.J."/>
        </authorList>
    </citation>
    <scope>NUCLEOTIDE SEQUENCE</scope>
    <source>
        <strain evidence="9">B1-20833</strain>
    </source>
</reference>
<dbReference type="SUPFAM" id="SSF48452">
    <property type="entry name" value="TPR-like"/>
    <property type="match status" value="1"/>
</dbReference>
<proteinExistence type="inferred from homology"/>
<accession>A0A9D9EZW4</accession>
<evidence type="ECO:0000313" key="10">
    <source>
        <dbReference type="Proteomes" id="UP000823661"/>
    </source>
</evidence>
<feature type="domain" description="SusD-like N-terminal" evidence="8">
    <location>
        <begin position="59"/>
        <end position="219"/>
    </location>
</feature>
<dbReference type="PROSITE" id="PS51257">
    <property type="entry name" value="PROKAR_LIPOPROTEIN"/>
    <property type="match status" value="1"/>
</dbReference>
<keyword evidence="3 6" id="KW-0732">Signal</keyword>
<organism evidence="9 10">
    <name type="scientific">Candidatus Cryptobacteroides intestinavium</name>
    <dbReference type="NCBI Taxonomy" id="2840766"/>
    <lineage>
        <taxon>Bacteria</taxon>
        <taxon>Pseudomonadati</taxon>
        <taxon>Bacteroidota</taxon>
        <taxon>Bacteroidia</taxon>
        <taxon>Bacteroidales</taxon>
        <taxon>Candidatus Cryptobacteroides</taxon>
    </lineage>
</organism>
<keyword evidence="4" id="KW-0472">Membrane</keyword>
<comment type="subcellular location">
    <subcellularLocation>
        <location evidence="1">Cell outer membrane</location>
    </subcellularLocation>
</comment>
<evidence type="ECO:0000256" key="5">
    <source>
        <dbReference type="ARBA" id="ARBA00023237"/>
    </source>
</evidence>
<evidence type="ECO:0000256" key="3">
    <source>
        <dbReference type="ARBA" id="ARBA00022729"/>
    </source>
</evidence>
<dbReference type="InterPro" id="IPR033985">
    <property type="entry name" value="SusD-like_N"/>
</dbReference>
<comment type="caution">
    <text evidence="9">The sequence shown here is derived from an EMBL/GenBank/DDBJ whole genome shotgun (WGS) entry which is preliminary data.</text>
</comment>
<dbReference type="Pfam" id="PF07980">
    <property type="entry name" value="SusD_RagB"/>
    <property type="match status" value="1"/>
</dbReference>
<evidence type="ECO:0000256" key="6">
    <source>
        <dbReference type="SAM" id="SignalP"/>
    </source>
</evidence>
<feature type="domain" description="RagB/SusD" evidence="7">
    <location>
        <begin position="272"/>
        <end position="528"/>
    </location>
</feature>
<dbReference type="InterPro" id="IPR012944">
    <property type="entry name" value="SusD_RagB_dom"/>
</dbReference>
<evidence type="ECO:0000256" key="1">
    <source>
        <dbReference type="ARBA" id="ARBA00004442"/>
    </source>
</evidence>
<feature type="signal peptide" evidence="6">
    <location>
        <begin position="1"/>
        <end position="21"/>
    </location>
</feature>
<protein>
    <submittedName>
        <fullName evidence="9">RagB/SusD family nutrient uptake outer membrane protein</fullName>
    </submittedName>
</protein>
<dbReference type="GO" id="GO:0009279">
    <property type="term" value="C:cell outer membrane"/>
    <property type="evidence" value="ECO:0007669"/>
    <property type="project" value="UniProtKB-SubCell"/>
</dbReference>
<name>A0A9D9EZW4_9BACT</name>
<gene>
    <name evidence="9" type="ORF">IAC06_07035</name>
</gene>
<dbReference type="Proteomes" id="UP000823661">
    <property type="component" value="Unassembled WGS sequence"/>
</dbReference>
<evidence type="ECO:0000313" key="9">
    <source>
        <dbReference type="EMBL" id="MBO8452619.1"/>
    </source>
</evidence>
<evidence type="ECO:0000256" key="4">
    <source>
        <dbReference type="ARBA" id="ARBA00023136"/>
    </source>
</evidence>
<evidence type="ECO:0000256" key="2">
    <source>
        <dbReference type="ARBA" id="ARBA00006275"/>
    </source>
</evidence>
<dbReference type="CDD" id="cd08977">
    <property type="entry name" value="SusD"/>
    <property type="match status" value="1"/>
</dbReference>